<evidence type="ECO:0000313" key="10">
    <source>
        <dbReference type="Proteomes" id="UP000027982"/>
    </source>
</evidence>
<dbReference type="Gene3D" id="1.10.3720.10">
    <property type="entry name" value="MetI-like"/>
    <property type="match status" value="1"/>
</dbReference>
<dbReference type="EMBL" id="CP007139">
    <property type="protein sequence ID" value="AIE84543.1"/>
    <property type="molecule type" value="Genomic_DNA"/>
</dbReference>
<comment type="subcellular location">
    <subcellularLocation>
        <location evidence="1 7">Cell membrane</location>
        <topology evidence="1 7">Multi-pass membrane protein</topology>
    </subcellularLocation>
</comment>
<dbReference type="PROSITE" id="PS50928">
    <property type="entry name" value="ABC_TM1"/>
    <property type="match status" value="1"/>
</dbReference>
<reference evidence="9 10" key="1">
    <citation type="journal article" date="2014" name="PLoS ONE">
        <title>The first complete genome sequence of the class fimbriimonadia in the phylum armatimonadetes.</title>
        <authorList>
            <person name="Hu Z.Y."/>
            <person name="Wang Y.Z."/>
            <person name="Im W.T."/>
            <person name="Wang S.Y."/>
            <person name="Zhao G.P."/>
            <person name="Zheng H.J."/>
            <person name="Quan Z.X."/>
        </authorList>
    </citation>
    <scope>NUCLEOTIDE SEQUENCE [LARGE SCALE GENOMIC DNA]</scope>
    <source>
        <strain evidence="9">Gsoil 348</strain>
    </source>
</reference>
<gene>
    <name evidence="9" type="ORF">OP10G_1175</name>
</gene>
<dbReference type="CDD" id="cd06261">
    <property type="entry name" value="TM_PBP2"/>
    <property type="match status" value="1"/>
</dbReference>
<feature type="transmembrane region" description="Helical" evidence="7">
    <location>
        <begin position="108"/>
        <end position="130"/>
    </location>
</feature>
<dbReference type="RefSeq" id="WP_025226829.1">
    <property type="nucleotide sequence ID" value="NZ_CP007139.1"/>
</dbReference>
<keyword evidence="4 7" id="KW-0812">Transmembrane</keyword>
<keyword evidence="2 7" id="KW-0813">Transport</keyword>
<accession>A0A068NLZ6</accession>
<organism evidence="9 10">
    <name type="scientific">Fimbriimonas ginsengisoli Gsoil 348</name>
    <dbReference type="NCBI Taxonomy" id="661478"/>
    <lineage>
        <taxon>Bacteria</taxon>
        <taxon>Bacillati</taxon>
        <taxon>Armatimonadota</taxon>
        <taxon>Fimbriimonadia</taxon>
        <taxon>Fimbriimonadales</taxon>
        <taxon>Fimbriimonadaceae</taxon>
        <taxon>Fimbriimonas</taxon>
    </lineage>
</organism>
<dbReference type="STRING" id="661478.OP10G_1175"/>
<evidence type="ECO:0000256" key="4">
    <source>
        <dbReference type="ARBA" id="ARBA00022692"/>
    </source>
</evidence>
<evidence type="ECO:0000256" key="1">
    <source>
        <dbReference type="ARBA" id="ARBA00004651"/>
    </source>
</evidence>
<evidence type="ECO:0000259" key="8">
    <source>
        <dbReference type="PROSITE" id="PS50928"/>
    </source>
</evidence>
<dbReference type="KEGG" id="fgi:OP10G_1175"/>
<feature type="transmembrane region" description="Helical" evidence="7">
    <location>
        <begin position="257"/>
        <end position="283"/>
    </location>
</feature>
<feature type="transmembrane region" description="Helical" evidence="7">
    <location>
        <begin position="204"/>
        <end position="237"/>
    </location>
</feature>
<keyword evidence="3" id="KW-1003">Cell membrane</keyword>
<sequence length="298" mass="33296">MATFSSRKSKFLGWLFVGPAFAHLLVFALIPMGYALYLSFFKIHLVRDERQFVGLFNYRYTFGDAPFWNAMWNSARYALMSVPLGMAVGLGVALLVNQKLRGITIFRTLYYIPSIVSPIALAMLWIYVYLPNTGMVNTVLGWLGITTKTDFLNDIQWAMWALVVMSALNGIGPKMILFLAGLLNIPPELYEAASLDGATRARTFWRITLPMLAPTTFFVMVTSTIGAMQVFAPIYLMTKGGPEESTDVVGYHIFQEAWVRFNTGLSAAQSFILLAAIVAIAVFQFRLQKGQLQGYSTI</sequence>
<evidence type="ECO:0000256" key="5">
    <source>
        <dbReference type="ARBA" id="ARBA00022989"/>
    </source>
</evidence>
<dbReference type="GO" id="GO:0055085">
    <property type="term" value="P:transmembrane transport"/>
    <property type="evidence" value="ECO:0007669"/>
    <property type="project" value="InterPro"/>
</dbReference>
<keyword evidence="10" id="KW-1185">Reference proteome</keyword>
<feature type="domain" description="ABC transmembrane type-1" evidence="8">
    <location>
        <begin position="71"/>
        <end position="284"/>
    </location>
</feature>
<dbReference type="SUPFAM" id="SSF161098">
    <property type="entry name" value="MetI-like"/>
    <property type="match status" value="1"/>
</dbReference>
<feature type="transmembrane region" description="Helical" evidence="7">
    <location>
        <begin position="77"/>
        <end position="96"/>
    </location>
</feature>
<protein>
    <submittedName>
        <fullName evidence="9">Sugar ABC transporter, permease protein</fullName>
    </submittedName>
</protein>
<evidence type="ECO:0000256" key="7">
    <source>
        <dbReference type="RuleBase" id="RU363032"/>
    </source>
</evidence>
<dbReference type="PANTHER" id="PTHR30193:SF37">
    <property type="entry name" value="INNER MEMBRANE ABC TRANSPORTER PERMEASE PROTEIN YCJO"/>
    <property type="match status" value="1"/>
</dbReference>
<evidence type="ECO:0000256" key="6">
    <source>
        <dbReference type="ARBA" id="ARBA00023136"/>
    </source>
</evidence>
<proteinExistence type="inferred from homology"/>
<dbReference type="PANTHER" id="PTHR30193">
    <property type="entry name" value="ABC TRANSPORTER PERMEASE PROTEIN"/>
    <property type="match status" value="1"/>
</dbReference>
<feature type="transmembrane region" description="Helical" evidence="7">
    <location>
        <begin position="157"/>
        <end position="183"/>
    </location>
</feature>
<dbReference type="GO" id="GO:0005886">
    <property type="term" value="C:plasma membrane"/>
    <property type="evidence" value="ECO:0007669"/>
    <property type="project" value="UniProtKB-SubCell"/>
</dbReference>
<dbReference type="InterPro" id="IPR051393">
    <property type="entry name" value="ABC_transporter_permease"/>
</dbReference>
<dbReference type="HOGENOM" id="CLU_016047_0_2_0"/>
<evidence type="ECO:0000256" key="2">
    <source>
        <dbReference type="ARBA" id="ARBA00022448"/>
    </source>
</evidence>
<dbReference type="Proteomes" id="UP000027982">
    <property type="component" value="Chromosome"/>
</dbReference>
<evidence type="ECO:0000313" key="9">
    <source>
        <dbReference type="EMBL" id="AIE84543.1"/>
    </source>
</evidence>
<name>A0A068NLZ6_FIMGI</name>
<dbReference type="OrthoDB" id="9788108at2"/>
<dbReference type="InterPro" id="IPR000515">
    <property type="entry name" value="MetI-like"/>
</dbReference>
<comment type="similarity">
    <text evidence="7">Belongs to the binding-protein-dependent transport system permease family.</text>
</comment>
<keyword evidence="5 7" id="KW-1133">Transmembrane helix</keyword>
<evidence type="ECO:0000256" key="3">
    <source>
        <dbReference type="ARBA" id="ARBA00022475"/>
    </source>
</evidence>
<dbReference type="eggNOG" id="COG1175">
    <property type="taxonomic scope" value="Bacteria"/>
</dbReference>
<dbReference type="Pfam" id="PF00528">
    <property type="entry name" value="BPD_transp_1"/>
    <property type="match status" value="1"/>
</dbReference>
<dbReference type="InterPro" id="IPR035906">
    <property type="entry name" value="MetI-like_sf"/>
</dbReference>
<feature type="transmembrane region" description="Helical" evidence="7">
    <location>
        <begin position="12"/>
        <end position="37"/>
    </location>
</feature>
<keyword evidence="6 7" id="KW-0472">Membrane</keyword>
<dbReference type="AlphaFoldDB" id="A0A068NLZ6"/>